<feature type="region of interest" description="Disordered" evidence="1">
    <location>
        <begin position="1"/>
        <end position="27"/>
    </location>
</feature>
<evidence type="ECO:0000313" key="2">
    <source>
        <dbReference type="EMBL" id="EER11167.1"/>
    </source>
</evidence>
<evidence type="ECO:0000256" key="1">
    <source>
        <dbReference type="SAM" id="MobiDB-lite"/>
    </source>
</evidence>
<evidence type="ECO:0000313" key="3">
    <source>
        <dbReference type="Proteomes" id="UP000007800"/>
    </source>
</evidence>
<dbReference type="GeneID" id="9056708"/>
<dbReference type="RefSeq" id="XP_002779372.1">
    <property type="nucleotide sequence ID" value="XM_002779326.1"/>
</dbReference>
<keyword evidence="3" id="KW-1185">Reference proteome</keyword>
<proteinExistence type="predicted"/>
<dbReference type="Proteomes" id="UP000007800">
    <property type="component" value="Unassembled WGS sequence"/>
</dbReference>
<dbReference type="EMBL" id="GG677022">
    <property type="protein sequence ID" value="EER11167.1"/>
    <property type="molecule type" value="Genomic_DNA"/>
</dbReference>
<dbReference type="InParanoid" id="C5KWH2"/>
<protein>
    <submittedName>
        <fullName evidence="2">Uncharacterized protein</fullName>
    </submittedName>
</protein>
<reference evidence="2 3" key="1">
    <citation type="submission" date="2008-07" db="EMBL/GenBank/DDBJ databases">
        <authorList>
            <person name="El-Sayed N."/>
            <person name="Caler E."/>
            <person name="Inman J."/>
            <person name="Amedeo P."/>
            <person name="Hass B."/>
            <person name="Wortman J."/>
        </authorList>
    </citation>
    <scope>NUCLEOTIDE SEQUENCE [LARGE SCALE GENOMIC DNA]</scope>
    <source>
        <strain evidence="3">ATCC 50983 / TXsc</strain>
    </source>
</reference>
<accession>C5KWH2</accession>
<name>C5KWH2_PERM5</name>
<organism evidence="3">
    <name type="scientific">Perkinsus marinus (strain ATCC 50983 / TXsc)</name>
    <dbReference type="NCBI Taxonomy" id="423536"/>
    <lineage>
        <taxon>Eukaryota</taxon>
        <taxon>Sar</taxon>
        <taxon>Alveolata</taxon>
        <taxon>Perkinsozoa</taxon>
        <taxon>Perkinsea</taxon>
        <taxon>Perkinsida</taxon>
        <taxon>Perkinsidae</taxon>
        <taxon>Perkinsus</taxon>
    </lineage>
</organism>
<gene>
    <name evidence="2" type="ORF">Pmar_PMAR015089</name>
</gene>
<sequence>MVNGQEENPAENNQNGTDGGPTEDQHVREDEELLEFTGLCLTDKPWELYSRRLNHDPNETPDRTYYGIIAEMIKQYSETPKHAFNSLKTVEGLVTFDEQLEEVVGFGLDKNSFKAIMEALAK</sequence>
<dbReference type="AlphaFoldDB" id="C5KWH2"/>